<evidence type="ECO:0000313" key="1">
    <source>
        <dbReference type="EMBL" id="ATQ67365.1"/>
    </source>
</evidence>
<dbReference type="RefSeq" id="WP_003608869.1">
    <property type="nucleotide sequence ID" value="NZ_ADVE02000001.1"/>
</dbReference>
<reference evidence="2" key="1">
    <citation type="submission" date="2017-10" db="EMBL/GenBank/DDBJ databases">
        <title>Completed PacBio SMRT sequence of Methylosinus trichosporium OB3b reveals presence of a third large plasmid.</title>
        <authorList>
            <person name="Charles T.C."/>
            <person name="Lynch M.D.J."/>
            <person name="Heil J.R."/>
            <person name="Cheng J."/>
        </authorList>
    </citation>
    <scope>NUCLEOTIDE SEQUENCE [LARGE SCALE GENOMIC DNA]</scope>
    <source>
        <strain evidence="2">OB3b</strain>
    </source>
</reference>
<proteinExistence type="predicted"/>
<dbReference type="Proteomes" id="UP000230709">
    <property type="component" value="Chromosome"/>
</dbReference>
<accession>A0A2D2CXA9</accession>
<keyword evidence="2" id="KW-1185">Reference proteome</keyword>
<evidence type="ECO:0000313" key="2">
    <source>
        <dbReference type="Proteomes" id="UP000230709"/>
    </source>
</evidence>
<gene>
    <name evidence="1" type="ORF">CQW49_05250</name>
</gene>
<dbReference type="STRING" id="595536.GCA_000178815_04109"/>
<organism evidence="1 2">
    <name type="scientific">Methylosinus trichosporium (strain ATCC 35070 / NCIMB 11131 / UNIQEM 75 / OB3b)</name>
    <dbReference type="NCBI Taxonomy" id="595536"/>
    <lineage>
        <taxon>Bacteria</taxon>
        <taxon>Pseudomonadati</taxon>
        <taxon>Pseudomonadota</taxon>
        <taxon>Alphaproteobacteria</taxon>
        <taxon>Hyphomicrobiales</taxon>
        <taxon>Methylocystaceae</taxon>
        <taxon>Methylosinus</taxon>
    </lineage>
</organism>
<dbReference type="EMBL" id="CP023737">
    <property type="protein sequence ID" value="ATQ67365.1"/>
    <property type="molecule type" value="Genomic_DNA"/>
</dbReference>
<dbReference type="KEGG" id="mtw:CQW49_05250"/>
<dbReference type="AlphaFoldDB" id="A0A2D2CXA9"/>
<name>A0A2D2CXA9_METT3</name>
<sequence>MKAHSTRRTILAGLAATPIAGLPALAAGGELATLIARHSSAGEIFGAAYDELDRVERAWFKSEHGFTIPIFIGGSAGSENGPDEVREFIAGAYRHNREALERLACIEPELAEQMRRALDAKEAENLAMAGALFAEEDERKEAFGLGPALRRYHEAEEAEEEAALALCSYRCRSLEEARIKAAAILESAIADEFRNKFCVAFLESFLEAGA</sequence>
<protein>
    <submittedName>
        <fullName evidence="1">Uncharacterized protein</fullName>
    </submittedName>
</protein>